<organism evidence="2 3">
    <name type="scientific">Cicer arietinum</name>
    <name type="common">Chickpea</name>
    <name type="synonym">Garbanzo</name>
    <dbReference type="NCBI Taxonomy" id="3827"/>
    <lineage>
        <taxon>Eukaryota</taxon>
        <taxon>Viridiplantae</taxon>
        <taxon>Streptophyta</taxon>
        <taxon>Embryophyta</taxon>
        <taxon>Tracheophyta</taxon>
        <taxon>Spermatophyta</taxon>
        <taxon>Magnoliopsida</taxon>
        <taxon>eudicotyledons</taxon>
        <taxon>Gunneridae</taxon>
        <taxon>Pentapetalae</taxon>
        <taxon>rosids</taxon>
        <taxon>fabids</taxon>
        <taxon>Fabales</taxon>
        <taxon>Fabaceae</taxon>
        <taxon>Papilionoideae</taxon>
        <taxon>50 kb inversion clade</taxon>
        <taxon>NPAAA clade</taxon>
        <taxon>Hologalegina</taxon>
        <taxon>IRL clade</taxon>
        <taxon>Cicereae</taxon>
        <taxon>Cicer</taxon>
    </lineage>
</organism>
<feature type="compositionally biased region" description="Basic and acidic residues" evidence="1">
    <location>
        <begin position="1"/>
        <end position="18"/>
    </location>
</feature>
<keyword evidence="2" id="KW-1185">Reference proteome</keyword>
<dbReference type="PANTHER" id="PTHR34808">
    <property type="entry name" value="EXPRESSED PROTEIN"/>
    <property type="match status" value="1"/>
</dbReference>
<evidence type="ECO:0000256" key="1">
    <source>
        <dbReference type="SAM" id="MobiDB-lite"/>
    </source>
</evidence>
<dbReference type="KEGG" id="cam:101514596"/>
<accession>A0A1S2YBZ1</accession>
<dbReference type="OrthoDB" id="603047at2759"/>
<sequence length="101" mass="11410">MKDHAREKNNVDKTEKKPITTPTPLPSKLERNHSLDAEPKTLLQEEINLAREAALKIINTHPKEEALKIFLKGLVPVTSSKQGEEEAVMSDCEDYDVDDDE</sequence>
<protein>
    <submittedName>
        <fullName evidence="3">Uncharacterized protein LOC101514596</fullName>
    </submittedName>
</protein>
<dbReference type="AlphaFoldDB" id="A0A1S2YBZ1"/>
<name>A0A1S2YBZ1_CICAR</name>
<evidence type="ECO:0000313" key="2">
    <source>
        <dbReference type="Proteomes" id="UP000087171"/>
    </source>
</evidence>
<gene>
    <name evidence="3" type="primary">LOC101514596</name>
</gene>
<reference evidence="3" key="2">
    <citation type="submission" date="2025-08" db="UniProtKB">
        <authorList>
            <consortium name="RefSeq"/>
        </authorList>
    </citation>
    <scope>IDENTIFICATION</scope>
    <source>
        <tissue evidence="3">Etiolated seedlings</tissue>
    </source>
</reference>
<proteinExistence type="predicted"/>
<dbReference type="GeneID" id="101514596"/>
<dbReference type="PANTHER" id="PTHR34808:SF6">
    <property type="match status" value="1"/>
</dbReference>
<reference evidence="2" key="1">
    <citation type="journal article" date="2013" name="Nat. Biotechnol.">
        <title>Draft genome sequence of chickpea (Cicer arietinum) provides a resource for trait improvement.</title>
        <authorList>
            <person name="Varshney R.K."/>
            <person name="Song C."/>
            <person name="Saxena R.K."/>
            <person name="Azam S."/>
            <person name="Yu S."/>
            <person name="Sharpe A.G."/>
            <person name="Cannon S."/>
            <person name="Baek J."/>
            <person name="Rosen B.D."/>
            <person name="Tar'an B."/>
            <person name="Millan T."/>
            <person name="Zhang X."/>
            <person name="Ramsay L.D."/>
            <person name="Iwata A."/>
            <person name="Wang Y."/>
            <person name="Nelson W."/>
            <person name="Farmer A.D."/>
            <person name="Gaur P.M."/>
            <person name="Soderlund C."/>
            <person name="Penmetsa R.V."/>
            <person name="Xu C."/>
            <person name="Bharti A.K."/>
            <person name="He W."/>
            <person name="Winter P."/>
            <person name="Zhao S."/>
            <person name="Hane J.K."/>
            <person name="Carrasquilla-Garcia N."/>
            <person name="Condie J.A."/>
            <person name="Upadhyaya H.D."/>
            <person name="Luo M.C."/>
            <person name="Thudi M."/>
            <person name="Gowda C.L."/>
            <person name="Singh N.P."/>
            <person name="Lichtenzveig J."/>
            <person name="Gali K.K."/>
            <person name="Rubio J."/>
            <person name="Nadarajan N."/>
            <person name="Dolezel J."/>
            <person name="Bansal K.C."/>
            <person name="Xu X."/>
            <person name="Edwards D."/>
            <person name="Zhang G."/>
            <person name="Kahl G."/>
            <person name="Gil J."/>
            <person name="Singh K.B."/>
            <person name="Datta S.K."/>
            <person name="Jackson S.A."/>
            <person name="Wang J."/>
            <person name="Cook D.R."/>
        </authorList>
    </citation>
    <scope>NUCLEOTIDE SEQUENCE [LARGE SCALE GENOMIC DNA]</scope>
    <source>
        <strain evidence="2">cv. CDC Frontier</strain>
    </source>
</reference>
<dbReference type="PaxDb" id="3827-XP_004502574.1"/>
<feature type="region of interest" description="Disordered" evidence="1">
    <location>
        <begin position="81"/>
        <end position="101"/>
    </location>
</feature>
<feature type="region of interest" description="Disordered" evidence="1">
    <location>
        <begin position="1"/>
        <end position="32"/>
    </location>
</feature>
<feature type="compositionally biased region" description="Acidic residues" evidence="1">
    <location>
        <begin position="85"/>
        <end position="101"/>
    </location>
</feature>
<evidence type="ECO:0000313" key="3">
    <source>
        <dbReference type="RefSeq" id="XP_004502574.1"/>
    </source>
</evidence>
<dbReference type="Proteomes" id="UP000087171">
    <property type="component" value="Chromosome Ca5"/>
</dbReference>
<dbReference type="RefSeq" id="XP_004502574.1">
    <property type="nucleotide sequence ID" value="XM_004502517.3"/>
</dbReference>
<dbReference type="eggNOG" id="ENOG502SFVR">
    <property type="taxonomic scope" value="Eukaryota"/>
</dbReference>